<feature type="non-terminal residue" evidence="1">
    <location>
        <position position="1"/>
    </location>
</feature>
<reference evidence="1" key="1">
    <citation type="submission" date="2014-05" db="EMBL/GenBank/DDBJ databases">
        <authorList>
            <person name="Chronopoulou M."/>
        </authorList>
    </citation>
    <scope>NUCLEOTIDE SEQUENCE</scope>
    <source>
        <tissue evidence="1">Whole organism</tissue>
    </source>
</reference>
<proteinExistence type="predicted"/>
<accession>A0A0K2T9H9</accession>
<name>A0A0K2T9H9_LEPSM</name>
<sequence>KKKNILQTPLYKTSKIRFIIFLKYVNLFFCEAFCLQNIERSLLRHLHIFILKDTIIIYLQLYS</sequence>
<dbReference type="AlphaFoldDB" id="A0A0K2T9H9"/>
<protein>
    <submittedName>
        <fullName evidence="1">Uncharacterized protein</fullName>
    </submittedName>
</protein>
<evidence type="ECO:0000313" key="1">
    <source>
        <dbReference type="EMBL" id="CDW22749.1"/>
    </source>
</evidence>
<organism evidence="1">
    <name type="scientific">Lepeophtheirus salmonis</name>
    <name type="common">Salmon louse</name>
    <name type="synonym">Caligus salmonis</name>
    <dbReference type="NCBI Taxonomy" id="72036"/>
    <lineage>
        <taxon>Eukaryota</taxon>
        <taxon>Metazoa</taxon>
        <taxon>Ecdysozoa</taxon>
        <taxon>Arthropoda</taxon>
        <taxon>Crustacea</taxon>
        <taxon>Multicrustacea</taxon>
        <taxon>Hexanauplia</taxon>
        <taxon>Copepoda</taxon>
        <taxon>Siphonostomatoida</taxon>
        <taxon>Caligidae</taxon>
        <taxon>Lepeophtheirus</taxon>
    </lineage>
</organism>
<dbReference type="EMBL" id="HACA01005388">
    <property type="protein sequence ID" value="CDW22749.1"/>
    <property type="molecule type" value="Transcribed_RNA"/>
</dbReference>